<evidence type="ECO:0000259" key="7">
    <source>
        <dbReference type="SMART" id="SM01204"/>
    </source>
</evidence>
<dbReference type="SMART" id="SM00897">
    <property type="entry name" value="FIST"/>
    <property type="match status" value="1"/>
</dbReference>
<name>A0A3N1CN86_9ACTN</name>
<comment type="caution">
    <text evidence="8">The sequence shown here is derived from an EMBL/GenBank/DDBJ whole genome shotgun (WGS) entry which is preliminary data.</text>
</comment>
<dbReference type="PANTHER" id="PTHR14939:SF5">
    <property type="entry name" value="F-BOX ONLY PROTEIN 22"/>
    <property type="match status" value="1"/>
</dbReference>
<keyword evidence="9" id="KW-1185">Reference proteome</keyword>
<proteinExistence type="predicted"/>
<dbReference type="InterPro" id="IPR016741">
    <property type="entry name" value="UCP018953"/>
</dbReference>
<evidence type="ECO:0000313" key="8">
    <source>
        <dbReference type="EMBL" id="ROO82779.1"/>
    </source>
</evidence>
<evidence type="ECO:0000259" key="6">
    <source>
        <dbReference type="SMART" id="SM00897"/>
    </source>
</evidence>
<dbReference type="InterPro" id="IPR013702">
    <property type="entry name" value="FIST_domain_N"/>
</dbReference>
<dbReference type="Pfam" id="PF08495">
    <property type="entry name" value="FIST"/>
    <property type="match status" value="1"/>
</dbReference>
<organism evidence="8 9">
    <name type="scientific">Actinocorallia herbida</name>
    <dbReference type="NCBI Taxonomy" id="58109"/>
    <lineage>
        <taxon>Bacteria</taxon>
        <taxon>Bacillati</taxon>
        <taxon>Actinomycetota</taxon>
        <taxon>Actinomycetes</taxon>
        <taxon>Streptosporangiales</taxon>
        <taxon>Thermomonosporaceae</taxon>
        <taxon>Actinocorallia</taxon>
    </lineage>
</organism>
<accession>A0A3N1CN86</accession>
<dbReference type="PIRSF" id="PIRSF018953">
    <property type="entry name" value="UCP018953"/>
    <property type="match status" value="1"/>
</dbReference>
<dbReference type="AlphaFoldDB" id="A0A3N1CN86"/>
<keyword evidence="3" id="KW-0812">Transmembrane</keyword>
<dbReference type="GO" id="GO:0005886">
    <property type="term" value="C:plasma membrane"/>
    <property type="evidence" value="ECO:0007669"/>
    <property type="project" value="UniProtKB-SubCell"/>
</dbReference>
<keyword evidence="5" id="KW-0472">Membrane</keyword>
<dbReference type="PANTHER" id="PTHR14939">
    <property type="entry name" value="F-BOX ONLY PROTEIN 22"/>
    <property type="match status" value="1"/>
</dbReference>
<feature type="domain" description="FIST" evidence="6">
    <location>
        <begin position="47"/>
        <end position="243"/>
    </location>
</feature>
<dbReference type="Pfam" id="PF10442">
    <property type="entry name" value="FIST_C"/>
    <property type="match status" value="1"/>
</dbReference>
<dbReference type="SMART" id="SM01204">
    <property type="entry name" value="FIST_C"/>
    <property type="match status" value="1"/>
</dbReference>
<evidence type="ECO:0000256" key="3">
    <source>
        <dbReference type="ARBA" id="ARBA00022692"/>
    </source>
</evidence>
<keyword evidence="2" id="KW-1003">Cell membrane</keyword>
<comment type="subcellular location">
    <subcellularLocation>
        <location evidence="1">Cell membrane</location>
        <topology evidence="1">Multi-pass membrane protein</topology>
    </subcellularLocation>
</comment>
<dbReference type="InterPro" id="IPR019494">
    <property type="entry name" value="FIST_C"/>
</dbReference>
<dbReference type="Proteomes" id="UP000272400">
    <property type="component" value="Unassembled WGS sequence"/>
</dbReference>
<protein>
    <submittedName>
        <fullName evidence="8">Small ligand-binding sensory domain FIST</fullName>
    </submittedName>
</protein>
<reference evidence="8 9" key="1">
    <citation type="submission" date="2018-11" db="EMBL/GenBank/DDBJ databases">
        <title>Sequencing the genomes of 1000 actinobacteria strains.</title>
        <authorList>
            <person name="Klenk H.-P."/>
        </authorList>
    </citation>
    <scope>NUCLEOTIDE SEQUENCE [LARGE SCALE GENOMIC DNA]</scope>
    <source>
        <strain evidence="8 9">DSM 44254</strain>
    </source>
</reference>
<evidence type="ECO:0000256" key="4">
    <source>
        <dbReference type="ARBA" id="ARBA00022989"/>
    </source>
</evidence>
<sequence>MGVVSKRRGARLNRYMTRFGDGLATGLDLAAAAEEAVRQATRSLDGRADLLCVFVSGSDPAEIEQAARRAMAVSDAKTVLGCSAQGVIGGGRGVERETKDIGEVGAVAAWAAILPGARLIPFELETLRAEDRLVVVGMPEAAPDDVVGILLADPHSFPVDAFVERSEEVLPGLPLVGGLAGGGEGESRLFVDDKIIESGAVGVVIGGPVEATTLLSQGARPIGPLMTVTSAEQNILFELAGSPALDKLEEVVAGLTGSERELAAEGLLIGVAMDEYADEHEQGDFLVRGVVGVDPDTGALAVGDVVQTGQTVRFQVRDAGAADHDLASLVRGFDVGPVEGALLFSCNGRGRAMFESSDHDIRALDGFGSVGGFFADGEIGPVAGRNHVHGFTASILAFGARREAGAGARQT</sequence>
<dbReference type="EMBL" id="RJKE01000001">
    <property type="protein sequence ID" value="ROO82779.1"/>
    <property type="molecule type" value="Genomic_DNA"/>
</dbReference>
<evidence type="ECO:0000256" key="5">
    <source>
        <dbReference type="ARBA" id="ARBA00023136"/>
    </source>
</evidence>
<feature type="domain" description="FIST C-domain" evidence="7">
    <location>
        <begin position="244"/>
        <end position="382"/>
    </location>
</feature>
<evidence type="ECO:0000256" key="2">
    <source>
        <dbReference type="ARBA" id="ARBA00022475"/>
    </source>
</evidence>
<evidence type="ECO:0000313" key="9">
    <source>
        <dbReference type="Proteomes" id="UP000272400"/>
    </source>
</evidence>
<keyword evidence="4" id="KW-1133">Transmembrane helix</keyword>
<gene>
    <name evidence="8" type="ORF">EDD29_0263</name>
</gene>
<evidence type="ECO:0000256" key="1">
    <source>
        <dbReference type="ARBA" id="ARBA00004651"/>
    </source>
</evidence>